<dbReference type="GO" id="GO:0005524">
    <property type="term" value="F:ATP binding"/>
    <property type="evidence" value="ECO:0007669"/>
    <property type="project" value="UniProtKB-KW"/>
</dbReference>
<dbReference type="InterPro" id="IPR018060">
    <property type="entry name" value="HTH_AraC"/>
</dbReference>
<keyword evidence="4" id="KW-0808">Transferase</keyword>
<dbReference type="SMART" id="SM00388">
    <property type="entry name" value="HisKA"/>
    <property type="match status" value="1"/>
</dbReference>
<dbReference type="Gene3D" id="2.130.10.10">
    <property type="entry name" value="YVTN repeat-like/Quinoprotein amine dehydrogenase"/>
    <property type="match status" value="2"/>
</dbReference>
<keyword evidence="11" id="KW-0804">Transcription</keyword>
<evidence type="ECO:0000259" key="15">
    <source>
        <dbReference type="PROSITE" id="PS50110"/>
    </source>
</evidence>
<dbReference type="Pfam" id="PF02518">
    <property type="entry name" value="HATPase_c"/>
    <property type="match status" value="1"/>
</dbReference>
<dbReference type="SMART" id="SM00387">
    <property type="entry name" value="HATPase_c"/>
    <property type="match status" value="1"/>
</dbReference>
<evidence type="ECO:0000313" key="17">
    <source>
        <dbReference type="Proteomes" id="UP000320811"/>
    </source>
</evidence>
<dbReference type="GO" id="GO:0003700">
    <property type="term" value="F:DNA-binding transcription factor activity"/>
    <property type="evidence" value="ECO:0007669"/>
    <property type="project" value="InterPro"/>
</dbReference>
<dbReference type="SUPFAM" id="SSF63829">
    <property type="entry name" value="Calcium-dependent phosphotriesterase"/>
    <property type="match status" value="3"/>
</dbReference>
<name>A0A561P398_9BACT</name>
<dbReference type="SUPFAM" id="SSF52172">
    <property type="entry name" value="CheY-like"/>
    <property type="match status" value="1"/>
</dbReference>
<dbReference type="Pfam" id="PF07494">
    <property type="entry name" value="Reg_prop"/>
    <property type="match status" value="4"/>
</dbReference>
<evidence type="ECO:0000256" key="9">
    <source>
        <dbReference type="ARBA" id="ARBA00023015"/>
    </source>
</evidence>
<evidence type="ECO:0000256" key="6">
    <source>
        <dbReference type="ARBA" id="ARBA00022777"/>
    </source>
</evidence>
<evidence type="ECO:0000256" key="1">
    <source>
        <dbReference type="ARBA" id="ARBA00000085"/>
    </source>
</evidence>
<keyword evidence="9" id="KW-0805">Transcription regulation</keyword>
<dbReference type="EMBL" id="VIWO01000015">
    <property type="protein sequence ID" value="TWF32554.1"/>
    <property type="molecule type" value="Genomic_DNA"/>
</dbReference>
<dbReference type="PROSITE" id="PS50109">
    <property type="entry name" value="HIS_KIN"/>
    <property type="match status" value="1"/>
</dbReference>
<dbReference type="PROSITE" id="PS01124">
    <property type="entry name" value="HTH_ARAC_FAMILY_2"/>
    <property type="match status" value="1"/>
</dbReference>
<dbReference type="GO" id="GO:0043565">
    <property type="term" value="F:sequence-specific DNA binding"/>
    <property type="evidence" value="ECO:0007669"/>
    <property type="project" value="InterPro"/>
</dbReference>
<dbReference type="PANTHER" id="PTHR43547">
    <property type="entry name" value="TWO-COMPONENT HISTIDINE KINASE"/>
    <property type="match status" value="1"/>
</dbReference>
<feature type="domain" description="HTH araC/xylS-type" evidence="13">
    <location>
        <begin position="1226"/>
        <end position="1325"/>
    </location>
</feature>
<dbReference type="InterPro" id="IPR011006">
    <property type="entry name" value="CheY-like_superfamily"/>
</dbReference>
<dbReference type="InterPro" id="IPR004358">
    <property type="entry name" value="Sig_transdc_His_kin-like_C"/>
</dbReference>
<dbReference type="Gene3D" id="2.60.40.10">
    <property type="entry name" value="Immunoglobulins"/>
    <property type="match status" value="1"/>
</dbReference>
<dbReference type="FunFam" id="2.60.40.10:FF:000791">
    <property type="entry name" value="Two-component system sensor histidine kinase/response regulator"/>
    <property type="match status" value="1"/>
</dbReference>
<dbReference type="Pfam" id="PF07495">
    <property type="entry name" value="Y_Y_Y"/>
    <property type="match status" value="1"/>
</dbReference>
<reference evidence="16 17" key="1">
    <citation type="submission" date="2019-06" db="EMBL/GenBank/DDBJ databases">
        <title>Sorghum-associated microbial communities from plants grown in Nebraska, USA.</title>
        <authorList>
            <person name="Schachtman D."/>
        </authorList>
    </citation>
    <scope>NUCLEOTIDE SEQUENCE [LARGE SCALE GENOMIC DNA]</scope>
    <source>
        <strain evidence="16 17">1209</strain>
    </source>
</reference>
<dbReference type="OrthoDB" id="9809670at2"/>
<dbReference type="Pfam" id="PF12833">
    <property type="entry name" value="HTH_18"/>
    <property type="match status" value="1"/>
</dbReference>
<dbReference type="InterPro" id="IPR018062">
    <property type="entry name" value="HTH_AraC-typ_CS"/>
</dbReference>
<feature type="domain" description="Response regulatory" evidence="15">
    <location>
        <begin position="1079"/>
        <end position="1194"/>
    </location>
</feature>
<proteinExistence type="predicted"/>
<dbReference type="InterPro" id="IPR036890">
    <property type="entry name" value="HATPase_C_sf"/>
</dbReference>
<keyword evidence="5" id="KW-0547">Nucleotide-binding</keyword>
<dbReference type="Proteomes" id="UP000320811">
    <property type="component" value="Unassembled WGS sequence"/>
</dbReference>
<accession>A0A561P398</accession>
<dbReference type="EC" id="2.7.13.3" evidence="2"/>
<evidence type="ECO:0000256" key="7">
    <source>
        <dbReference type="ARBA" id="ARBA00022840"/>
    </source>
</evidence>
<dbReference type="Pfam" id="PF00512">
    <property type="entry name" value="HisKA"/>
    <property type="match status" value="1"/>
</dbReference>
<dbReference type="FunFam" id="3.30.565.10:FF:000037">
    <property type="entry name" value="Hybrid sensor histidine kinase/response regulator"/>
    <property type="match status" value="1"/>
</dbReference>
<dbReference type="PANTHER" id="PTHR43547:SF2">
    <property type="entry name" value="HYBRID SIGNAL TRANSDUCTION HISTIDINE KINASE C"/>
    <property type="match status" value="1"/>
</dbReference>
<keyword evidence="8" id="KW-0902">Two-component regulatory system</keyword>
<evidence type="ECO:0000256" key="4">
    <source>
        <dbReference type="ARBA" id="ARBA00022679"/>
    </source>
</evidence>
<evidence type="ECO:0000313" key="16">
    <source>
        <dbReference type="EMBL" id="TWF32554.1"/>
    </source>
</evidence>
<dbReference type="InterPro" id="IPR036097">
    <property type="entry name" value="HisK_dim/P_sf"/>
</dbReference>
<evidence type="ECO:0000256" key="11">
    <source>
        <dbReference type="ARBA" id="ARBA00023163"/>
    </source>
</evidence>
<comment type="caution">
    <text evidence="16">The sequence shown here is derived from an EMBL/GenBank/DDBJ whole genome shotgun (WGS) entry which is preliminary data.</text>
</comment>
<sequence>MIVSLAIFNSSTRADDFPGVSSLGIEQGLSNNSVTCIFQDHKGFMWFGTYDGLNRYDGYEFTTFRKQPGNQNSLVFNRITSIEEDAQYNLWVGTIGGLSIYNAFTSRFSTASYIPVNAQQPANILERVNAVKSDKQGNIFVATNNTGLLVYRKGSKAASQVPYRHLFQYDVTAIEFDNEQRAWLFIRNEGLCQYNYHTNTIQLVNNTVRTGNCLKADSNGNIFVGANSGVFELKKNTNALSTILPTADNVVHLTLLKNNDLWIATDGGGIFISPATGGKITPFQEAGGQPTLSSPAVYDIFQDKENRIWIGTLRGGINMIDPVKARFKIIRHDPLNKNSLVHNFPSNFSEDASHNLWIATDGGGLSYWIREQNKFINYQHEKGNPHTPSGNLVTSVLNDTDGKVWMSFWNNGINRFDQQSGTFEKFSCTNTVTGKEERNVWRLYMDKQQQLWAATFDPGSLYRFNRQKNAFELFDDKLIDLMTIQEDREGGLWAGEYNTLIKIDPIQKKHARYTIGSRVRAIHEDKNRRFWIGTEDSGLLLFDRYGGTFKRFTEKDGLCSNAVLNILEDARGNLWLSTYNGISKFDPVSLKFTNYSESDNLQSNQFIYNAALVLQSGEMVFGGIRGFNIFRPEQINANETAPPVFISGIKINNVPIEADDAYISRHSQDQVQEIKLPFNKATLSLDFVALEYTSPDKISYAYRLEGRDDEWIYTRRSRSVNYTSLHEGKYIFKVKATDTDGAWTGKEQQLTILVLPPWYRSWWAYLMYAIAGGALIYTWLRYQAQKNRMAFEVAWAKKETEREKELNEKKLSFFTNVSHEFRAPLTLIINPLKELLYHPEKASGTGDLSIVYRNARRLLSLVDQLLLFRKADTEADKLKIVRLNFSALCREVYICFSQQAKMKAITYDFHCNNPDIELFVDREKMEILLFNLFSNALKFTPEGGTVSIHIEEDDRCLTLKVCDTGCGIESHVGHRLFERFYQEKNKYTSSQSGFGIGLYLVKQFVEAHKGKISYQSEINNGTQFTLVLQKGTAHFAGQYIQEQIIETPQFLHELVEDTTPAAPVPSKADLEEIITDKKAILVVDDNAEIRGYLSQIFKEQFIVHEAANGETAWQLALQQLPDLVISDVVMGGMTGVELCRKIKEEPSLVHTPVILLTASLSSEVKLTGLECGADDYITKPFEKDLLIARVNNILRNRNVLQQYFFDRITLKRNYTKIPAIYKEFLEKCITVVEKNIDNEEFSIKILVKEMNMSHSSLYKKVKATSGQSISAFIRLIRLRKAAVLLLSTNINVSEAAFQVGISDVRYFRRQFVKVFGIAPSEYIKKYKGSFDANYNLSEWRS</sequence>
<keyword evidence="3 12" id="KW-0597">Phosphoprotein</keyword>
<dbReference type="PRINTS" id="PR00344">
    <property type="entry name" value="BCTRLSENSOR"/>
</dbReference>
<dbReference type="GO" id="GO:0000155">
    <property type="term" value="F:phosphorelay sensor kinase activity"/>
    <property type="evidence" value="ECO:0007669"/>
    <property type="project" value="InterPro"/>
</dbReference>
<dbReference type="InterPro" id="IPR003661">
    <property type="entry name" value="HisK_dim/P_dom"/>
</dbReference>
<dbReference type="CDD" id="cd00082">
    <property type="entry name" value="HisKA"/>
    <property type="match status" value="1"/>
</dbReference>
<keyword evidence="17" id="KW-1185">Reference proteome</keyword>
<keyword evidence="7" id="KW-0067">ATP-binding</keyword>
<dbReference type="InterPro" id="IPR015943">
    <property type="entry name" value="WD40/YVTN_repeat-like_dom_sf"/>
</dbReference>
<dbReference type="InterPro" id="IPR001789">
    <property type="entry name" value="Sig_transdc_resp-reg_receiver"/>
</dbReference>
<dbReference type="SUPFAM" id="SSF47384">
    <property type="entry name" value="Homodimeric domain of signal transducing histidine kinase"/>
    <property type="match status" value="1"/>
</dbReference>
<feature type="modified residue" description="4-aspartylphosphate" evidence="12">
    <location>
        <position position="1127"/>
    </location>
</feature>
<evidence type="ECO:0000256" key="2">
    <source>
        <dbReference type="ARBA" id="ARBA00012438"/>
    </source>
</evidence>
<dbReference type="Gene3D" id="1.10.287.130">
    <property type="match status" value="1"/>
</dbReference>
<dbReference type="SMART" id="SM00342">
    <property type="entry name" value="HTH_ARAC"/>
    <property type="match status" value="1"/>
</dbReference>
<keyword evidence="10" id="KW-0238">DNA-binding</keyword>
<dbReference type="InterPro" id="IPR009057">
    <property type="entry name" value="Homeodomain-like_sf"/>
</dbReference>
<dbReference type="CDD" id="cd17574">
    <property type="entry name" value="REC_OmpR"/>
    <property type="match status" value="1"/>
</dbReference>
<dbReference type="InterPro" id="IPR013783">
    <property type="entry name" value="Ig-like_fold"/>
</dbReference>
<dbReference type="Gene3D" id="1.10.10.60">
    <property type="entry name" value="Homeodomain-like"/>
    <property type="match status" value="1"/>
</dbReference>
<evidence type="ECO:0000259" key="13">
    <source>
        <dbReference type="PROSITE" id="PS01124"/>
    </source>
</evidence>
<dbReference type="SUPFAM" id="SSF55874">
    <property type="entry name" value="ATPase domain of HSP90 chaperone/DNA topoisomerase II/histidine kinase"/>
    <property type="match status" value="1"/>
</dbReference>
<comment type="catalytic activity">
    <reaction evidence="1">
        <text>ATP + protein L-histidine = ADP + protein N-phospho-L-histidine.</text>
        <dbReference type="EC" id="2.7.13.3"/>
    </reaction>
</comment>
<evidence type="ECO:0000256" key="12">
    <source>
        <dbReference type="PROSITE-ProRule" id="PRU00169"/>
    </source>
</evidence>
<organism evidence="16 17">
    <name type="scientific">Chitinophaga polysaccharea</name>
    <dbReference type="NCBI Taxonomy" id="1293035"/>
    <lineage>
        <taxon>Bacteria</taxon>
        <taxon>Pseudomonadati</taxon>
        <taxon>Bacteroidota</taxon>
        <taxon>Chitinophagia</taxon>
        <taxon>Chitinophagales</taxon>
        <taxon>Chitinophagaceae</taxon>
        <taxon>Chitinophaga</taxon>
    </lineage>
</organism>
<dbReference type="PROSITE" id="PS50110">
    <property type="entry name" value="RESPONSE_REGULATORY"/>
    <property type="match status" value="1"/>
</dbReference>
<evidence type="ECO:0000256" key="3">
    <source>
        <dbReference type="ARBA" id="ARBA00022553"/>
    </source>
</evidence>
<gene>
    <name evidence="16" type="ORF">FHW36_11581</name>
</gene>
<evidence type="ECO:0000256" key="8">
    <source>
        <dbReference type="ARBA" id="ARBA00023012"/>
    </source>
</evidence>
<dbReference type="Gene3D" id="3.40.50.2300">
    <property type="match status" value="1"/>
</dbReference>
<dbReference type="SMART" id="SM00448">
    <property type="entry name" value="REC"/>
    <property type="match status" value="1"/>
</dbReference>
<feature type="domain" description="Histidine kinase" evidence="14">
    <location>
        <begin position="816"/>
        <end position="1032"/>
    </location>
</feature>
<dbReference type="InterPro" id="IPR011110">
    <property type="entry name" value="Reg_prop"/>
</dbReference>
<evidence type="ECO:0000256" key="5">
    <source>
        <dbReference type="ARBA" id="ARBA00022741"/>
    </source>
</evidence>
<keyword evidence="6" id="KW-0418">Kinase</keyword>
<dbReference type="InterPro" id="IPR003594">
    <property type="entry name" value="HATPase_dom"/>
</dbReference>
<dbReference type="InterPro" id="IPR005467">
    <property type="entry name" value="His_kinase_dom"/>
</dbReference>
<evidence type="ECO:0000256" key="10">
    <source>
        <dbReference type="ARBA" id="ARBA00023125"/>
    </source>
</evidence>
<dbReference type="SUPFAM" id="SSF46689">
    <property type="entry name" value="Homeodomain-like"/>
    <property type="match status" value="1"/>
</dbReference>
<evidence type="ECO:0000259" key="14">
    <source>
        <dbReference type="PROSITE" id="PS50109"/>
    </source>
</evidence>
<dbReference type="InterPro" id="IPR011123">
    <property type="entry name" value="Y_Y_Y"/>
</dbReference>
<dbReference type="Pfam" id="PF00072">
    <property type="entry name" value="Response_reg"/>
    <property type="match status" value="1"/>
</dbReference>
<dbReference type="PROSITE" id="PS00041">
    <property type="entry name" value="HTH_ARAC_FAMILY_1"/>
    <property type="match status" value="1"/>
</dbReference>
<protein>
    <recommendedName>
        <fullName evidence="2">histidine kinase</fullName>
        <ecNumber evidence="2">2.7.13.3</ecNumber>
    </recommendedName>
</protein>
<dbReference type="Gene3D" id="3.30.565.10">
    <property type="entry name" value="Histidine kinase-like ATPase, C-terminal domain"/>
    <property type="match status" value="1"/>
</dbReference>